<keyword evidence="3" id="KW-1133">Transmembrane helix</keyword>
<evidence type="ECO:0000256" key="2">
    <source>
        <dbReference type="ARBA" id="ARBA00034247"/>
    </source>
</evidence>
<comment type="caution">
    <text evidence="5">The sequence shown here is derived from an EMBL/GenBank/DDBJ whole genome shotgun (WGS) entry which is preliminary data.</text>
</comment>
<dbReference type="EC" id="2.7.7.65" evidence="1"/>
<dbReference type="Pfam" id="PF00990">
    <property type="entry name" value="GGDEF"/>
    <property type="match status" value="1"/>
</dbReference>
<keyword evidence="3" id="KW-0472">Membrane</keyword>
<dbReference type="InterPro" id="IPR050469">
    <property type="entry name" value="Diguanylate_Cyclase"/>
</dbReference>
<gene>
    <name evidence="5" type="ORF">V4C56_01605</name>
</gene>
<dbReference type="PROSITE" id="PS50887">
    <property type="entry name" value="GGDEF"/>
    <property type="match status" value="1"/>
</dbReference>
<keyword evidence="6" id="KW-1185">Reference proteome</keyword>
<protein>
    <recommendedName>
        <fullName evidence="1">diguanylate cyclase</fullName>
        <ecNumber evidence="1">2.7.7.65</ecNumber>
    </recommendedName>
</protein>
<evidence type="ECO:0000313" key="5">
    <source>
        <dbReference type="EMBL" id="MEM5338318.1"/>
    </source>
</evidence>
<feature type="transmembrane region" description="Helical" evidence="3">
    <location>
        <begin position="168"/>
        <end position="189"/>
    </location>
</feature>
<keyword evidence="5" id="KW-0808">Transferase</keyword>
<dbReference type="RefSeq" id="WP_240057418.1">
    <property type="nucleotide sequence ID" value="NZ_JAZHFZ010000001.1"/>
</dbReference>
<feature type="transmembrane region" description="Helical" evidence="3">
    <location>
        <begin position="97"/>
        <end position="116"/>
    </location>
</feature>
<dbReference type="PANTHER" id="PTHR45138:SF9">
    <property type="entry name" value="DIGUANYLATE CYCLASE DGCM-RELATED"/>
    <property type="match status" value="1"/>
</dbReference>
<comment type="catalytic activity">
    <reaction evidence="2">
        <text>2 GTP = 3',3'-c-di-GMP + 2 diphosphate</text>
        <dbReference type="Rhea" id="RHEA:24898"/>
        <dbReference type="ChEBI" id="CHEBI:33019"/>
        <dbReference type="ChEBI" id="CHEBI:37565"/>
        <dbReference type="ChEBI" id="CHEBI:58805"/>
        <dbReference type="EC" id="2.7.7.65"/>
    </reaction>
</comment>
<dbReference type="InterPro" id="IPR043128">
    <property type="entry name" value="Rev_trsase/Diguanyl_cyclase"/>
</dbReference>
<dbReference type="GO" id="GO:0052621">
    <property type="term" value="F:diguanylate cyclase activity"/>
    <property type="evidence" value="ECO:0007669"/>
    <property type="project" value="UniProtKB-EC"/>
</dbReference>
<accession>A0ABU9QU66</accession>
<dbReference type="NCBIfam" id="TIGR00254">
    <property type="entry name" value="GGDEF"/>
    <property type="match status" value="1"/>
</dbReference>
<reference evidence="5 6" key="1">
    <citation type="submission" date="2024-01" db="EMBL/GenBank/DDBJ databases">
        <title>The diversity of rhizobia nodulating Mimosa spp. in eleven states of Brazil covering several biomes is determined by host plant, location, and edaphic factors.</title>
        <authorList>
            <person name="Rouws L."/>
            <person name="Barauna A."/>
            <person name="Beukes C."/>
            <person name="De Faria S.M."/>
            <person name="Gross E."/>
            <person name="Dos Reis Junior F.B."/>
            <person name="Simon M."/>
            <person name="Maluk M."/>
            <person name="Odee D.W."/>
            <person name="Kenicer G."/>
            <person name="Young J.P.W."/>
            <person name="Reis V.M."/>
            <person name="Zilli J."/>
            <person name="James E.K."/>
        </authorList>
    </citation>
    <scope>NUCLEOTIDE SEQUENCE [LARGE SCALE GENOMIC DNA]</scope>
    <source>
        <strain evidence="5 6">JPY530</strain>
    </source>
</reference>
<evidence type="ECO:0000256" key="3">
    <source>
        <dbReference type="SAM" id="Phobius"/>
    </source>
</evidence>
<evidence type="ECO:0000256" key="1">
    <source>
        <dbReference type="ARBA" id="ARBA00012528"/>
    </source>
</evidence>
<dbReference type="Gene3D" id="3.30.70.270">
    <property type="match status" value="1"/>
</dbReference>
<feature type="transmembrane region" description="Helical" evidence="3">
    <location>
        <begin position="128"/>
        <end position="148"/>
    </location>
</feature>
<feature type="domain" description="GGDEF" evidence="4">
    <location>
        <begin position="230"/>
        <end position="360"/>
    </location>
</feature>
<dbReference type="EMBL" id="JAZHGA010000001">
    <property type="protein sequence ID" value="MEM5338318.1"/>
    <property type="molecule type" value="Genomic_DNA"/>
</dbReference>
<feature type="transmembrane region" description="Helical" evidence="3">
    <location>
        <begin position="73"/>
        <end position="91"/>
    </location>
</feature>
<feature type="transmembrane region" description="Helical" evidence="3">
    <location>
        <begin position="12"/>
        <end position="35"/>
    </location>
</feature>
<keyword evidence="5" id="KW-0548">Nucleotidyltransferase</keyword>
<dbReference type="SUPFAM" id="SSF55073">
    <property type="entry name" value="Nucleotide cyclase"/>
    <property type="match status" value="1"/>
</dbReference>
<evidence type="ECO:0000313" key="6">
    <source>
        <dbReference type="Proteomes" id="UP001481677"/>
    </source>
</evidence>
<name>A0ABU9QU66_9BURK</name>
<sequence length="364" mass="39917">MFSLTRGFPANIRGVGHWASGALVVSISAMLLALRGGIADWLSIVVANVGVVLGTGLWLIGSQMFFGQRPARRFIALLLTIGVIAMSWMTWVHPSVAGRTLCMSALLTLTFGLSSMTMLRFGRGNNPALFVGSMLLVQTCVTALRGMSMFVPAWASIGLFAPDLIQRIYLTTGALMSLTVSVGLLFIAMDRLRNQLEQQSFMDPLTGLLNRRAFLDAHRQERDRTMRTGGLLSLLLIDLDHFKQVNDRYGHATGDRVLIDFANRVAEILPAPRYVARWGGEEFAVLLPRVPPDEAKTHAERIRQRVAQKEDATLPAYTCSIGVTCMAASEATIEQLARDADEALYGAKRSGRNCVQISDHVILL</sequence>
<evidence type="ECO:0000259" key="4">
    <source>
        <dbReference type="PROSITE" id="PS50887"/>
    </source>
</evidence>
<proteinExistence type="predicted"/>
<dbReference type="InterPro" id="IPR000160">
    <property type="entry name" value="GGDEF_dom"/>
</dbReference>
<dbReference type="InterPro" id="IPR029787">
    <property type="entry name" value="Nucleotide_cyclase"/>
</dbReference>
<dbReference type="SMART" id="SM00267">
    <property type="entry name" value="GGDEF"/>
    <property type="match status" value="1"/>
</dbReference>
<dbReference type="PANTHER" id="PTHR45138">
    <property type="entry name" value="REGULATORY COMPONENTS OF SENSORY TRANSDUCTION SYSTEM"/>
    <property type="match status" value="1"/>
</dbReference>
<keyword evidence="3" id="KW-0812">Transmembrane</keyword>
<organism evidence="5 6">
    <name type="scientific">Paraburkholderia azotifigens</name>
    <dbReference type="NCBI Taxonomy" id="2057004"/>
    <lineage>
        <taxon>Bacteria</taxon>
        <taxon>Pseudomonadati</taxon>
        <taxon>Pseudomonadota</taxon>
        <taxon>Betaproteobacteria</taxon>
        <taxon>Burkholderiales</taxon>
        <taxon>Burkholderiaceae</taxon>
        <taxon>Paraburkholderia</taxon>
    </lineage>
</organism>
<dbReference type="CDD" id="cd01949">
    <property type="entry name" value="GGDEF"/>
    <property type="match status" value="1"/>
</dbReference>
<dbReference type="Proteomes" id="UP001481677">
    <property type="component" value="Unassembled WGS sequence"/>
</dbReference>
<feature type="transmembrane region" description="Helical" evidence="3">
    <location>
        <begin position="41"/>
        <end position="61"/>
    </location>
</feature>